<dbReference type="Pfam" id="PF25888">
    <property type="entry name" value="WHD_DnaB"/>
    <property type="match status" value="1"/>
</dbReference>
<feature type="domain" description="Replicative helicase loading/DNA remodeling protein DnaB N-terminal winged helix" evidence="1">
    <location>
        <begin position="8"/>
        <end position="200"/>
    </location>
</feature>
<evidence type="ECO:0000259" key="1">
    <source>
        <dbReference type="Pfam" id="PF25888"/>
    </source>
</evidence>
<dbReference type="InterPro" id="IPR058660">
    <property type="entry name" value="WHD_DnaB"/>
</dbReference>
<name>A0ABS5K2R9_9MOLU</name>
<evidence type="ECO:0000313" key="2">
    <source>
        <dbReference type="EMBL" id="MBS2126138.1"/>
    </source>
</evidence>
<dbReference type="EMBL" id="JAGVRH010000001">
    <property type="protein sequence ID" value="MBS2126138.1"/>
    <property type="molecule type" value="Genomic_DNA"/>
</dbReference>
<evidence type="ECO:0000313" key="3">
    <source>
        <dbReference type="Proteomes" id="UP000811481"/>
    </source>
</evidence>
<comment type="caution">
    <text evidence="2">The sequence shown here is derived from an EMBL/GenBank/DDBJ whole genome shotgun (WGS) entry which is preliminary data.</text>
</comment>
<accession>A0ABS5K2R9</accession>
<gene>
    <name evidence="2" type="ORF">J8J04_00130</name>
</gene>
<proteinExistence type="predicted"/>
<sequence>MSSRLHLFQIQNQIFLSLEEQRALNLLYQPLIGPQALGIYHILLSLKNNYEYQHQFLFDLGNISENVFYEVQAKLEALHLLSTYQSQGADANQIKKPKIYFLIAPYKFQDFLQDPLLSDFLLSEIGEKHYFKLQNHFLPEITNLEGFKDISKNFSDVYQFQKINFNQSLLNKNENISNSTKMVLKTNFDYELFLKHLPERFKKPFLIEWKTIDFIQKLSLVYNLTPKKMADIYQKTFLNANDINLLKLRLNVKKNNHQNNSDQKIVSSLKIGNDDQEMISFLKKANSTQRIIKDYCQKNIQSMASDTVFQLLERNDLELGLVNALLIYILRYREGILPSVVYLEKTLQSWAYKGIIDTETAYDFLVESKVQNQSDLKKKSNKPKWIDNIKKNWQS</sequence>
<dbReference type="RefSeq" id="WP_212330649.1">
    <property type="nucleotide sequence ID" value="NZ_JAGVRH010000001.1"/>
</dbReference>
<dbReference type="Proteomes" id="UP000811481">
    <property type="component" value="Unassembled WGS sequence"/>
</dbReference>
<reference evidence="2" key="1">
    <citation type="submission" date="2021-04" db="EMBL/GenBank/DDBJ databases">
        <title>Draft genome sequence of StrPh-CL8, a phytoplasma strain causing strawberry phyllody in Chile.</title>
        <authorList>
            <person name="Cui W."/>
            <person name="Zamorano A."/>
            <person name="Fiore N."/>
        </authorList>
    </citation>
    <scope>NUCLEOTIDE SEQUENCE [LARGE SCALE GENOMIC DNA]</scope>
    <source>
        <strain evidence="2">StrPh-Cl</strain>
    </source>
</reference>
<keyword evidence="3" id="KW-1185">Reference proteome</keyword>
<protein>
    <submittedName>
        <fullName evidence="2">Replication initiation protein</fullName>
    </submittedName>
</protein>
<organism evidence="2 3">
    <name type="scientific">'Fragaria x ananassa' phyllody phytoplasma</name>
    <dbReference type="NCBI Taxonomy" id="2358428"/>
    <lineage>
        <taxon>Bacteria</taxon>
        <taxon>Bacillati</taxon>
        <taxon>Mycoplasmatota</taxon>
        <taxon>Mollicutes</taxon>
        <taxon>Acholeplasmatales</taxon>
        <taxon>Acholeplasmataceae</taxon>
        <taxon>Candidatus Phytoplasma</taxon>
        <taxon>16SrXIII (Mexican periwinkle virescence group)</taxon>
    </lineage>
</organism>